<organism evidence="2 3">
    <name type="scientific">Caulifigura coniformis</name>
    <dbReference type="NCBI Taxonomy" id="2527983"/>
    <lineage>
        <taxon>Bacteria</taxon>
        <taxon>Pseudomonadati</taxon>
        <taxon>Planctomycetota</taxon>
        <taxon>Planctomycetia</taxon>
        <taxon>Planctomycetales</taxon>
        <taxon>Planctomycetaceae</taxon>
        <taxon>Caulifigura</taxon>
    </lineage>
</organism>
<evidence type="ECO:0000256" key="1">
    <source>
        <dbReference type="SAM" id="Phobius"/>
    </source>
</evidence>
<dbReference type="RefSeq" id="WP_145030172.1">
    <property type="nucleotide sequence ID" value="NZ_CP036271.1"/>
</dbReference>
<gene>
    <name evidence="2" type="ORF">Pan44_23290</name>
</gene>
<sequence length="82" mass="9051">MSHAAAAPHAHPGASEDDAVDFAREELRQFDNDDYEAGSNIGKMLSLFFLYTVLVMAFSAYVTYRWTNAPAMAADAADHEEH</sequence>
<feature type="transmembrane region" description="Helical" evidence="1">
    <location>
        <begin position="44"/>
        <end position="64"/>
    </location>
</feature>
<dbReference type="Proteomes" id="UP000315700">
    <property type="component" value="Chromosome"/>
</dbReference>
<reference evidence="2 3" key="1">
    <citation type="submission" date="2019-02" db="EMBL/GenBank/DDBJ databases">
        <title>Deep-cultivation of Planctomycetes and their phenomic and genomic characterization uncovers novel biology.</title>
        <authorList>
            <person name="Wiegand S."/>
            <person name="Jogler M."/>
            <person name="Boedeker C."/>
            <person name="Pinto D."/>
            <person name="Vollmers J."/>
            <person name="Rivas-Marin E."/>
            <person name="Kohn T."/>
            <person name="Peeters S.H."/>
            <person name="Heuer A."/>
            <person name="Rast P."/>
            <person name="Oberbeckmann S."/>
            <person name="Bunk B."/>
            <person name="Jeske O."/>
            <person name="Meyerdierks A."/>
            <person name="Storesund J.E."/>
            <person name="Kallscheuer N."/>
            <person name="Luecker S."/>
            <person name="Lage O.M."/>
            <person name="Pohl T."/>
            <person name="Merkel B.J."/>
            <person name="Hornburger P."/>
            <person name="Mueller R.-W."/>
            <person name="Bruemmer F."/>
            <person name="Labrenz M."/>
            <person name="Spormann A.M."/>
            <person name="Op den Camp H."/>
            <person name="Overmann J."/>
            <person name="Amann R."/>
            <person name="Jetten M.S.M."/>
            <person name="Mascher T."/>
            <person name="Medema M.H."/>
            <person name="Devos D.P."/>
            <person name="Kaster A.-K."/>
            <person name="Ovreas L."/>
            <person name="Rohde M."/>
            <person name="Galperin M.Y."/>
            <person name="Jogler C."/>
        </authorList>
    </citation>
    <scope>NUCLEOTIDE SEQUENCE [LARGE SCALE GENOMIC DNA]</scope>
    <source>
        <strain evidence="2 3">Pan44</strain>
    </source>
</reference>
<keyword evidence="3" id="KW-1185">Reference proteome</keyword>
<proteinExistence type="predicted"/>
<dbReference type="InParanoid" id="A0A517SDV0"/>
<protein>
    <submittedName>
        <fullName evidence="2">Uncharacterized protein</fullName>
    </submittedName>
</protein>
<evidence type="ECO:0000313" key="3">
    <source>
        <dbReference type="Proteomes" id="UP000315700"/>
    </source>
</evidence>
<keyword evidence="1" id="KW-0472">Membrane</keyword>
<accession>A0A517SDV0</accession>
<keyword evidence="1" id="KW-0812">Transmembrane</keyword>
<dbReference type="OrthoDB" id="218268at2"/>
<name>A0A517SDV0_9PLAN</name>
<evidence type="ECO:0000313" key="2">
    <source>
        <dbReference type="EMBL" id="QDT54300.1"/>
    </source>
</evidence>
<dbReference type="KEGG" id="ccos:Pan44_23290"/>
<dbReference type="AlphaFoldDB" id="A0A517SDV0"/>
<keyword evidence="1" id="KW-1133">Transmembrane helix</keyword>
<dbReference type="EMBL" id="CP036271">
    <property type="protein sequence ID" value="QDT54300.1"/>
    <property type="molecule type" value="Genomic_DNA"/>
</dbReference>